<dbReference type="RefSeq" id="WP_269441830.1">
    <property type="nucleotide sequence ID" value="NZ_CP097463.1"/>
</dbReference>
<reference evidence="11" key="1">
    <citation type="submission" date="2022-05" db="EMBL/GenBank/DDBJ databases">
        <title>Jatrophihabitans sp. SB3-54 whole genome sequence.</title>
        <authorList>
            <person name="Suh M.K."/>
            <person name="Eom M.K."/>
            <person name="Kim J.S."/>
            <person name="Kim H.S."/>
            <person name="Do H.E."/>
            <person name="Shin Y.K."/>
            <person name="Lee J.-S."/>
        </authorList>
    </citation>
    <scope>NUCLEOTIDE SEQUENCE</scope>
    <source>
        <strain evidence="11">SB3-54</strain>
    </source>
</reference>
<keyword evidence="8" id="KW-0046">Antibiotic resistance</keyword>
<feature type="transmembrane region" description="Helical" evidence="9">
    <location>
        <begin position="103"/>
        <end position="131"/>
    </location>
</feature>
<organism evidence="11 12">
    <name type="scientific">Jatrophihabitans cynanchi</name>
    <dbReference type="NCBI Taxonomy" id="2944128"/>
    <lineage>
        <taxon>Bacteria</taxon>
        <taxon>Bacillati</taxon>
        <taxon>Actinomycetota</taxon>
        <taxon>Actinomycetes</taxon>
        <taxon>Jatrophihabitantales</taxon>
        <taxon>Jatrophihabitantaceae</taxon>
        <taxon>Jatrophihabitans</taxon>
    </lineage>
</organism>
<proteinExistence type="inferred from homology"/>
<gene>
    <name evidence="11" type="ORF">M6B22_12275</name>
</gene>
<dbReference type="InterPro" id="IPR047817">
    <property type="entry name" value="ABC2_TM_bact-type"/>
</dbReference>
<keyword evidence="7 9" id="KW-0472">Membrane</keyword>
<sequence length="252" mass="27102">MSLGTTAVGRSAVRTGATAGRVLRQLRHDPRSVVLMIVVPSLLMVLLRYMYDSRAVFDRIAPALLGFFPFLMMFLITSITMLRERRGGTLERLLTTPIGRLDLIAGYGVAFSLLALVEVLVAVLVSVWLGLSIAGSLLWLLVVAVLNALLGVALGLLASAFARTEFQALQFMPVLVLPQLLLCGLFQPRGQMASVLRWLSDVMPLSYAVDALQTVTSASSLSGTYWRDAAVVGGCVALGLVLAAVTLRRRSA</sequence>
<feature type="transmembrane region" description="Helical" evidence="9">
    <location>
        <begin position="137"/>
        <end position="161"/>
    </location>
</feature>
<dbReference type="PROSITE" id="PS51012">
    <property type="entry name" value="ABC_TM2"/>
    <property type="match status" value="1"/>
</dbReference>
<dbReference type="InterPro" id="IPR013525">
    <property type="entry name" value="ABC2_TM"/>
</dbReference>
<dbReference type="PANTHER" id="PTHR30294:SF38">
    <property type="entry name" value="TRANSPORT PERMEASE PROTEIN"/>
    <property type="match status" value="1"/>
</dbReference>
<feature type="transmembrane region" description="Helical" evidence="9">
    <location>
        <begin position="33"/>
        <end position="51"/>
    </location>
</feature>
<keyword evidence="4 9" id="KW-1003">Cell membrane</keyword>
<dbReference type="PIRSF" id="PIRSF006648">
    <property type="entry name" value="DrrB"/>
    <property type="match status" value="1"/>
</dbReference>
<feature type="domain" description="ABC transmembrane type-2" evidence="10">
    <location>
        <begin position="23"/>
        <end position="250"/>
    </location>
</feature>
<evidence type="ECO:0000256" key="3">
    <source>
        <dbReference type="ARBA" id="ARBA00022448"/>
    </source>
</evidence>
<evidence type="ECO:0000256" key="9">
    <source>
        <dbReference type="RuleBase" id="RU361157"/>
    </source>
</evidence>
<evidence type="ECO:0000259" key="10">
    <source>
        <dbReference type="PROSITE" id="PS51012"/>
    </source>
</evidence>
<feature type="transmembrane region" description="Helical" evidence="9">
    <location>
        <begin position="168"/>
        <end position="187"/>
    </location>
</feature>
<evidence type="ECO:0000313" key="11">
    <source>
        <dbReference type="EMBL" id="WAX55323.1"/>
    </source>
</evidence>
<evidence type="ECO:0000256" key="6">
    <source>
        <dbReference type="ARBA" id="ARBA00022989"/>
    </source>
</evidence>
<dbReference type="InterPro" id="IPR051449">
    <property type="entry name" value="ABC-2_transporter_component"/>
</dbReference>
<comment type="similarity">
    <text evidence="2 9">Belongs to the ABC-2 integral membrane protein family.</text>
</comment>
<comment type="subcellular location">
    <subcellularLocation>
        <location evidence="1 9">Cell membrane</location>
        <topology evidence="1 9">Multi-pass membrane protein</topology>
    </subcellularLocation>
</comment>
<evidence type="ECO:0000256" key="7">
    <source>
        <dbReference type="ARBA" id="ARBA00023136"/>
    </source>
</evidence>
<evidence type="ECO:0000313" key="12">
    <source>
        <dbReference type="Proteomes" id="UP001164693"/>
    </source>
</evidence>
<feature type="transmembrane region" description="Helical" evidence="9">
    <location>
        <begin position="63"/>
        <end position="82"/>
    </location>
</feature>
<keyword evidence="3 9" id="KW-0813">Transport</keyword>
<accession>A0ABY7JSL0</accession>
<name>A0ABY7JSL0_9ACTN</name>
<evidence type="ECO:0000256" key="1">
    <source>
        <dbReference type="ARBA" id="ARBA00004651"/>
    </source>
</evidence>
<dbReference type="Pfam" id="PF01061">
    <property type="entry name" value="ABC2_membrane"/>
    <property type="match status" value="1"/>
</dbReference>
<keyword evidence="12" id="KW-1185">Reference proteome</keyword>
<dbReference type="Proteomes" id="UP001164693">
    <property type="component" value="Chromosome"/>
</dbReference>
<protein>
    <recommendedName>
        <fullName evidence="9">Transport permease protein</fullName>
    </recommendedName>
</protein>
<dbReference type="EMBL" id="CP097463">
    <property type="protein sequence ID" value="WAX55323.1"/>
    <property type="molecule type" value="Genomic_DNA"/>
</dbReference>
<evidence type="ECO:0000256" key="8">
    <source>
        <dbReference type="ARBA" id="ARBA00023251"/>
    </source>
</evidence>
<evidence type="ECO:0000256" key="2">
    <source>
        <dbReference type="ARBA" id="ARBA00007783"/>
    </source>
</evidence>
<keyword evidence="5 9" id="KW-0812">Transmembrane</keyword>
<evidence type="ECO:0000256" key="5">
    <source>
        <dbReference type="ARBA" id="ARBA00022692"/>
    </source>
</evidence>
<keyword evidence="6 9" id="KW-1133">Transmembrane helix</keyword>
<dbReference type="PANTHER" id="PTHR30294">
    <property type="entry name" value="MEMBRANE COMPONENT OF ABC TRANSPORTER YHHJ-RELATED"/>
    <property type="match status" value="1"/>
</dbReference>
<evidence type="ECO:0000256" key="4">
    <source>
        <dbReference type="ARBA" id="ARBA00022475"/>
    </source>
</evidence>
<dbReference type="InterPro" id="IPR000412">
    <property type="entry name" value="ABC_2_transport"/>
</dbReference>
<feature type="transmembrane region" description="Helical" evidence="9">
    <location>
        <begin position="229"/>
        <end position="247"/>
    </location>
</feature>